<reference evidence="3 4" key="1">
    <citation type="submission" date="2024-06" db="EMBL/GenBank/DDBJ databases">
        <title>Sorghum-associated microbial communities from plants grown in Nebraska, USA.</title>
        <authorList>
            <person name="Schachtman D."/>
        </authorList>
    </citation>
    <scope>NUCLEOTIDE SEQUENCE [LARGE SCALE GENOMIC DNA]</scope>
    <source>
        <strain evidence="3 4">1288</strain>
    </source>
</reference>
<evidence type="ECO:0000313" key="3">
    <source>
        <dbReference type="EMBL" id="MET3658656.1"/>
    </source>
</evidence>
<keyword evidence="1" id="KW-1133">Transmembrane helix</keyword>
<dbReference type="PANTHER" id="PTHR35797">
    <property type="entry name" value="PROTEASE-RELATED"/>
    <property type="match status" value="1"/>
</dbReference>
<dbReference type="PANTHER" id="PTHR35797:SF1">
    <property type="entry name" value="PROTEASE"/>
    <property type="match status" value="1"/>
</dbReference>
<evidence type="ECO:0000313" key="4">
    <source>
        <dbReference type="Proteomes" id="UP001549104"/>
    </source>
</evidence>
<feature type="transmembrane region" description="Helical" evidence="1">
    <location>
        <begin position="222"/>
        <end position="243"/>
    </location>
</feature>
<keyword evidence="3" id="KW-0645">Protease</keyword>
<feature type="transmembrane region" description="Helical" evidence="1">
    <location>
        <begin position="72"/>
        <end position="94"/>
    </location>
</feature>
<dbReference type="Pfam" id="PF02517">
    <property type="entry name" value="Rce1-like"/>
    <property type="match status" value="1"/>
</dbReference>
<dbReference type="RefSeq" id="WP_354314345.1">
    <property type="nucleotide sequence ID" value="NZ_JBEPME010000006.1"/>
</dbReference>
<feature type="transmembrane region" description="Helical" evidence="1">
    <location>
        <begin position="124"/>
        <end position="145"/>
    </location>
</feature>
<keyword evidence="4" id="KW-1185">Reference proteome</keyword>
<dbReference type="InterPro" id="IPR003675">
    <property type="entry name" value="Rce1/LyrA-like_dom"/>
</dbReference>
<sequence>MNIKRAVFIFIISTVLLTFCLAALFHFLEMDMLSPFLMLIPLITSVFIQKSLLKQPIFGSGGLGFRLGKKKFLLLAPLYSFLFIVIVYAVSFLLNPDLFSIEQAYKMVRDTVTYNENSSLFTNILIAALLQLLLAPLLNILIFLGEEVGWRGFLYPNLISIYGKKGLIFGGLIWGVWHTPMIYFYDLNFGENHHLGLIFMTTFCVLAGIILQYIYEKSNSIYSVALMHGMLNISGTFIFYFTVTKEHRYFIDGGTGIVGLLILLIIAYLCYRRFPVKQKNSLIKSKLNNFN</sequence>
<gene>
    <name evidence="3" type="ORF">ABIC55_003774</name>
</gene>
<proteinExistence type="predicted"/>
<evidence type="ECO:0000259" key="2">
    <source>
        <dbReference type="Pfam" id="PF02517"/>
    </source>
</evidence>
<evidence type="ECO:0000256" key="1">
    <source>
        <dbReference type="SAM" id="Phobius"/>
    </source>
</evidence>
<feature type="transmembrane region" description="Helical" evidence="1">
    <location>
        <begin position="166"/>
        <end position="185"/>
    </location>
</feature>
<organism evidence="3 4">
    <name type="scientific">Sporosarcina psychrophila</name>
    <name type="common">Bacillus psychrophilus</name>
    <dbReference type="NCBI Taxonomy" id="1476"/>
    <lineage>
        <taxon>Bacteria</taxon>
        <taxon>Bacillati</taxon>
        <taxon>Bacillota</taxon>
        <taxon>Bacilli</taxon>
        <taxon>Bacillales</taxon>
        <taxon>Caryophanaceae</taxon>
        <taxon>Sporosarcina</taxon>
    </lineage>
</organism>
<dbReference type="GO" id="GO:0008233">
    <property type="term" value="F:peptidase activity"/>
    <property type="evidence" value="ECO:0007669"/>
    <property type="project" value="UniProtKB-KW"/>
</dbReference>
<accession>A0ABV2KC60</accession>
<feature type="transmembrane region" description="Helical" evidence="1">
    <location>
        <begin position="197"/>
        <end position="215"/>
    </location>
</feature>
<keyword evidence="1" id="KW-0812">Transmembrane</keyword>
<name>A0ABV2KC60_SPOPS</name>
<comment type="caution">
    <text evidence="3">The sequence shown here is derived from an EMBL/GenBank/DDBJ whole genome shotgun (WGS) entry which is preliminary data.</text>
</comment>
<protein>
    <submittedName>
        <fullName evidence="3">Membrane protease YdiL (CAAX protease family)</fullName>
    </submittedName>
</protein>
<dbReference type="GO" id="GO:0006508">
    <property type="term" value="P:proteolysis"/>
    <property type="evidence" value="ECO:0007669"/>
    <property type="project" value="UniProtKB-KW"/>
</dbReference>
<dbReference type="EMBL" id="JBEPME010000006">
    <property type="protein sequence ID" value="MET3658656.1"/>
    <property type="molecule type" value="Genomic_DNA"/>
</dbReference>
<dbReference type="Proteomes" id="UP001549104">
    <property type="component" value="Unassembled WGS sequence"/>
</dbReference>
<dbReference type="InterPro" id="IPR042150">
    <property type="entry name" value="MmRce1-like"/>
</dbReference>
<keyword evidence="3" id="KW-0378">Hydrolase</keyword>
<feature type="transmembrane region" description="Helical" evidence="1">
    <location>
        <begin position="32"/>
        <end position="52"/>
    </location>
</feature>
<keyword evidence="1" id="KW-0472">Membrane</keyword>
<feature type="transmembrane region" description="Helical" evidence="1">
    <location>
        <begin position="249"/>
        <end position="271"/>
    </location>
</feature>
<feature type="domain" description="CAAX prenyl protease 2/Lysostaphin resistance protein A-like" evidence="2">
    <location>
        <begin position="131"/>
        <end position="233"/>
    </location>
</feature>